<accession>A0A8A4ZCK5</accession>
<proteinExistence type="predicted"/>
<dbReference type="AlphaFoldDB" id="A0A8A4ZCK5"/>
<sequence>MATAFTTVDEYLDAQSPGSRAAIEALRAIVLGAHPGVSEHLKWNSPSFVVDGVDRATVNVDRAGAVRLVLHQGAVKPEHAGAATAFAGDPAGLLTWHSDIRASLPIGGAADLAQRRDEIAAVIAAWLAFAP</sequence>
<feature type="domain" description="YdhG-like" evidence="1">
    <location>
        <begin position="20"/>
        <end position="126"/>
    </location>
</feature>
<dbReference type="EMBL" id="CP071868">
    <property type="protein sequence ID" value="QTE28227.1"/>
    <property type="molecule type" value="Genomic_DNA"/>
</dbReference>
<dbReference type="KEGG" id="psic:J4E96_12605"/>
<name>A0A8A4ZCK5_9MICO</name>
<organism evidence="2 3">
    <name type="scientific">Pengzhenrongella sicca</name>
    <dbReference type="NCBI Taxonomy" id="2819238"/>
    <lineage>
        <taxon>Bacteria</taxon>
        <taxon>Bacillati</taxon>
        <taxon>Actinomycetota</taxon>
        <taxon>Actinomycetes</taxon>
        <taxon>Micrococcales</taxon>
        <taxon>Pengzhenrongella</taxon>
    </lineage>
</organism>
<dbReference type="Pfam" id="PF08818">
    <property type="entry name" value="DUF1801"/>
    <property type="match status" value="1"/>
</dbReference>
<evidence type="ECO:0000313" key="2">
    <source>
        <dbReference type="EMBL" id="QTE28227.1"/>
    </source>
</evidence>
<dbReference type="Proteomes" id="UP000663937">
    <property type="component" value="Chromosome"/>
</dbReference>
<protein>
    <submittedName>
        <fullName evidence="2">DUF1801 domain-containing protein</fullName>
    </submittedName>
</protein>
<reference evidence="2" key="1">
    <citation type="submission" date="2021-03" db="EMBL/GenBank/DDBJ databases">
        <title>Pengzhenrongella sicca gen. nov., sp. nov., a new member of suborder Micrococcineae isolated from High-Arctic tundra soil.</title>
        <authorList>
            <person name="Peng F."/>
        </authorList>
    </citation>
    <scope>NUCLEOTIDE SEQUENCE</scope>
    <source>
        <strain evidence="2">LRZ-2</strain>
    </source>
</reference>
<dbReference type="Gene3D" id="3.90.1150.200">
    <property type="match status" value="1"/>
</dbReference>
<dbReference type="RefSeq" id="WP_227422456.1">
    <property type="nucleotide sequence ID" value="NZ_CP071868.1"/>
</dbReference>
<keyword evidence="3" id="KW-1185">Reference proteome</keyword>
<evidence type="ECO:0000313" key="3">
    <source>
        <dbReference type="Proteomes" id="UP000663937"/>
    </source>
</evidence>
<dbReference type="SUPFAM" id="SSF159888">
    <property type="entry name" value="YdhG-like"/>
    <property type="match status" value="1"/>
</dbReference>
<dbReference type="InterPro" id="IPR014922">
    <property type="entry name" value="YdhG-like"/>
</dbReference>
<gene>
    <name evidence="2" type="ORF">J4E96_12605</name>
</gene>
<evidence type="ECO:0000259" key="1">
    <source>
        <dbReference type="Pfam" id="PF08818"/>
    </source>
</evidence>